<organism evidence="1 2">
    <name type="scientific">Massilia atriviolacea</name>
    <dbReference type="NCBI Taxonomy" id="2495579"/>
    <lineage>
        <taxon>Bacteria</taxon>
        <taxon>Pseudomonadati</taxon>
        <taxon>Pseudomonadota</taxon>
        <taxon>Betaproteobacteria</taxon>
        <taxon>Burkholderiales</taxon>
        <taxon>Oxalobacteraceae</taxon>
        <taxon>Telluria group</taxon>
        <taxon>Massilia</taxon>
    </lineage>
</organism>
<evidence type="ECO:0000313" key="2">
    <source>
        <dbReference type="Proteomes" id="UP000278085"/>
    </source>
</evidence>
<protein>
    <submittedName>
        <fullName evidence="1">Uncharacterized protein</fullName>
    </submittedName>
</protein>
<gene>
    <name evidence="1" type="ORF">EJB06_30870</name>
</gene>
<reference evidence="1 2" key="1">
    <citation type="submission" date="2018-12" db="EMBL/GenBank/DDBJ databases">
        <authorList>
            <person name="Yang E."/>
        </authorList>
    </citation>
    <scope>NUCLEOTIDE SEQUENCE [LARGE SCALE GENOMIC DNA]</scope>
    <source>
        <strain evidence="1 2">SOD</strain>
    </source>
</reference>
<dbReference type="OrthoDB" id="9155196at2"/>
<dbReference type="AlphaFoldDB" id="A0A430HCB8"/>
<name>A0A430HCB8_9BURK</name>
<proteinExistence type="predicted"/>
<keyword evidence="2" id="KW-1185">Reference proteome</keyword>
<sequence>MIHLDELLPVLERISTQQRAISERLQKLIITFRQKPEPVELTLRILLKPLREGIDNIAEIIQSTSNPPS</sequence>
<evidence type="ECO:0000313" key="1">
    <source>
        <dbReference type="EMBL" id="RSZ55165.1"/>
    </source>
</evidence>
<dbReference type="EMBL" id="RXLQ01000034">
    <property type="protein sequence ID" value="RSZ55165.1"/>
    <property type="molecule type" value="Genomic_DNA"/>
</dbReference>
<dbReference type="Proteomes" id="UP000278085">
    <property type="component" value="Unassembled WGS sequence"/>
</dbReference>
<accession>A0A430HCB8</accession>
<comment type="caution">
    <text evidence="1">The sequence shown here is derived from an EMBL/GenBank/DDBJ whole genome shotgun (WGS) entry which is preliminary data.</text>
</comment>
<dbReference type="RefSeq" id="WP_126077863.1">
    <property type="nucleotide sequence ID" value="NZ_CP051166.1"/>
</dbReference>